<dbReference type="VEuPathDB" id="FungiDB:JI435_417830"/>
<accession>A0A7U2FBR3</accession>
<evidence type="ECO:0000313" key="1">
    <source>
        <dbReference type="EMBL" id="QRD02356.1"/>
    </source>
</evidence>
<sequence>MFSIASDLAAFLLWNHRASITSGYITKRYRAARTARPLFLSSDVAFAAPLIKAVISIL</sequence>
<dbReference type="EMBL" id="CP069035">
    <property type="protein sequence ID" value="QRD02356.1"/>
    <property type="molecule type" value="Genomic_DNA"/>
</dbReference>
<organism evidence="1 2">
    <name type="scientific">Phaeosphaeria nodorum (strain SN15 / ATCC MYA-4574 / FGSC 10173)</name>
    <name type="common">Glume blotch fungus</name>
    <name type="synonym">Parastagonospora nodorum</name>
    <dbReference type="NCBI Taxonomy" id="321614"/>
    <lineage>
        <taxon>Eukaryota</taxon>
        <taxon>Fungi</taxon>
        <taxon>Dikarya</taxon>
        <taxon>Ascomycota</taxon>
        <taxon>Pezizomycotina</taxon>
        <taxon>Dothideomycetes</taxon>
        <taxon>Pleosporomycetidae</taxon>
        <taxon>Pleosporales</taxon>
        <taxon>Pleosporineae</taxon>
        <taxon>Phaeosphaeriaceae</taxon>
        <taxon>Parastagonospora</taxon>
    </lineage>
</organism>
<dbReference type="Proteomes" id="UP000663193">
    <property type="component" value="Chromosome 13"/>
</dbReference>
<dbReference type="AlphaFoldDB" id="A0A7U2FBR3"/>
<name>A0A7U2FBR3_PHANO</name>
<evidence type="ECO:0000313" key="2">
    <source>
        <dbReference type="Proteomes" id="UP000663193"/>
    </source>
</evidence>
<protein>
    <submittedName>
        <fullName evidence="1">Uncharacterized protein</fullName>
    </submittedName>
</protein>
<proteinExistence type="predicted"/>
<keyword evidence="2" id="KW-1185">Reference proteome</keyword>
<gene>
    <name evidence="1" type="ORF">JI435_417830</name>
</gene>
<reference evidence="2" key="1">
    <citation type="journal article" date="2021" name="BMC Genomics">
        <title>Chromosome-level genome assembly and manually-curated proteome of model necrotroph Parastagonospora nodorum Sn15 reveals a genome-wide trove of candidate effector homologs, and redundancy of virulence-related functions within an accessory chromosome.</title>
        <authorList>
            <person name="Bertazzoni S."/>
            <person name="Jones D.A.B."/>
            <person name="Phan H.T."/>
            <person name="Tan K.-C."/>
            <person name="Hane J.K."/>
        </authorList>
    </citation>
    <scope>NUCLEOTIDE SEQUENCE [LARGE SCALE GENOMIC DNA]</scope>
    <source>
        <strain evidence="2">SN15 / ATCC MYA-4574 / FGSC 10173)</strain>
    </source>
</reference>